<dbReference type="Proteomes" id="UP000008952">
    <property type="component" value="Unassembled WGS sequence"/>
</dbReference>
<evidence type="ECO:0000313" key="3">
    <source>
        <dbReference type="Proteomes" id="UP000008952"/>
    </source>
</evidence>
<dbReference type="OrthoDB" id="7926513at2"/>
<dbReference type="RefSeq" id="WP_008038074.1">
    <property type="nucleotide sequence ID" value="NZ_JH725147.1"/>
</dbReference>
<feature type="transmembrane region" description="Helical" evidence="1">
    <location>
        <begin position="59"/>
        <end position="77"/>
    </location>
</feature>
<keyword evidence="3" id="KW-1185">Reference proteome</keyword>
<sequence>MERSQPHFWQTRLLQALLIFLAALIILPTFWSFFFLLIGGWFHTFGLSLVTTFFNPYEIYLPSFITSILIGLGFAFRSASWGRLSFVFCFITTGVCALIIDGALRLINHFNTDELTTMSLSHEKLFPWIFAWVCAGSVLWAFLTFIGLTRRYRVDERIRLNDGAKVALVYGLFGPILYAIWTLWVTMGENLALSAAKGPLIGEINTAGLMLTTLMVFCAVKKLRRQGSLSWSWLFLTMIGIALFFWIIDSIVVPRGTWQKNGLYLLSIYLLTALSTTLISGIVLRMMGVAFHHHRFFSTLKPSSRFFQNSKFYFPIFILTILMLFSPLIWQFSGVFWRGLLFSFPPFPFLFANLSLSYLHAGLIFSTTTAFTCVWKGQLNFNTLFFAALFSACMSFFLPMSHLGVSFGIFYDYIGWSMLLYMPVILICWGLLACCRPWIDSKQEFFIKKTLYHLK</sequence>
<feature type="transmembrane region" description="Helical" evidence="1">
    <location>
        <begin position="84"/>
        <end position="105"/>
    </location>
</feature>
<feature type="transmembrane region" description="Helical" evidence="1">
    <location>
        <begin position="231"/>
        <end position="248"/>
    </location>
</feature>
<dbReference type="HOGENOM" id="CLU_600869_0_0_5"/>
<feature type="transmembrane region" description="Helical" evidence="1">
    <location>
        <begin position="12"/>
        <end position="39"/>
    </location>
</feature>
<feature type="transmembrane region" description="Helical" evidence="1">
    <location>
        <begin position="167"/>
        <end position="187"/>
    </location>
</feature>
<feature type="transmembrane region" description="Helical" evidence="1">
    <location>
        <begin position="125"/>
        <end position="146"/>
    </location>
</feature>
<gene>
    <name evidence="2" type="ORF">ME5_00479</name>
</gene>
<feature type="transmembrane region" description="Helical" evidence="1">
    <location>
        <begin position="312"/>
        <end position="330"/>
    </location>
</feature>
<comment type="caution">
    <text evidence="2">The sequence shown here is derived from an EMBL/GenBank/DDBJ whole genome shotgun (WGS) entry which is preliminary data.</text>
</comment>
<dbReference type="PATRIC" id="fig|1094558.3.peg.530"/>
<dbReference type="EMBL" id="AIMB01000003">
    <property type="protein sequence ID" value="EJF91147.1"/>
    <property type="molecule type" value="Genomic_DNA"/>
</dbReference>
<feature type="transmembrane region" description="Helical" evidence="1">
    <location>
        <begin position="268"/>
        <end position="291"/>
    </location>
</feature>
<evidence type="ECO:0000313" key="2">
    <source>
        <dbReference type="EMBL" id="EJF91147.1"/>
    </source>
</evidence>
<proteinExistence type="predicted"/>
<feature type="transmembrane region" description="Helical" evidence="1">
    <location>
        <begin position="350"/>
        <end position="374"/>
    </location>
</feature>
<name>J1K130_9HYPH</name>
<keyword evidence="1" id="KW-1133">Transmembrane helix</keyword>
<protein>
    <submittedName>
        <fullName evidence="2">Uncharacterized protein</fullName>
    </submittedName>
</protein>
<accession>J1K130</accession>
<keyword evidence="1" id="KW-0472">Membrane</keyword>
<feature type="transmembrane region" description="Helical" evidence="1">
    <location>
        <begin position="199"/>
        <end position="219"/>
    </location>
</feature>
<feature type="transmembrane region" description="Helical" evidence="1">
    <location>
        <begin position="418"/>
        <end position="439"/>
    </location>
</feature>
<feature type="transmembrane region" description="Helical" evidence="1">
    <location>
        <begin position="381"/>
        <end position="398"/>
    </location>
</feature>
<keyword evidence="1" id="KW-0812">Transmembrane</keyword>
<organism evidence="2 3">
    <name type="scientific">Bartonella tamiae Th239</name>
    <dbReference type="NCBI Taxonomy" id="1094558"/>
    <lineage>
        <taxon>Bacteria</taxon>
        <taxon>Pseudomonadati</taxon>
        <taxon>Pseudomonadota</taxon>
        <taxon>Alphaproteobacteria</taxon>
        <taxon>Hyphomicrobiales</taxon>
        <taxon>Bartonellaceae</taxon>
        <taxon>Bartonella</taxon>
    </lineage>
</organism>
<reference evidence="2 3" key="1">
    <citation type="submission" date="2012-03" db="EMBL/GenBank/DDBJ databases">
        <title>The Genome Sequence of Bartonella tamiae Th239.</title>
        <authorList>
            <consortium name="The Broad Institute Genome Sequencing Platform"/>
            <consortium name="The Broad Institute Genome Sequencing Center for Infectious Disease"/>
            <person name="Feldgarden M."/>
            <person name="Kirby J."/>
            <person name="Kosoy M."/>
            <person name="Birtles R."/>
            <person name="Probert W.S."/>
            <person name="Chiaraviglio L."/>
            <person name="Young S.K."/>
            <person name="Zeng Q."/>
            <person name="Gargeya S."/>
            <person name="Fitzgerald M."/>
            <person name="Haas B."/>
            <person name="Abouelleil A."/>
            <person name="Alvarado L."/>
            <person name="Arachchi H.M."/>
            <person name="Berlin A."/>
            <person name="Chapman S.B."/>
            <person name="Gearin G."/>
            <person name="Goldberg J."/>
            <person name="Griggs A."/>
            <person name="Gujja S."/>
            <person name="Hansen M."/>
            <person name="Heiman D."/>
            <person name="Howarth C."/>
            <person name="Larimer J."/>
            <person name="Lui A."/>
            <person name="MacDonald P.J.P."/>
            <person name="McCowen C."/>
            <person name="Montmayeur A."/>
            <person name="Murphy C."/>
            <person name="Neiman D."/>
            <person name="Pearson M."/>
            <person name="Priest M."/>
            <person name="Roberts A."/>
            <person name="Saif S."/>
            <person name="Shea T."/>
            <person name="Sisk P."/>
            <person name="Stolte C."/>
            <person name="Sykes S."/>
            <person name="Wortman J."/>
            <person name="Nusbaum C."/>
            <person name="Birren B."/>
        </authorList>
    </citation>
    <scope>NUCLEOTIDE SEQUENCE [LARGE SCALE GENOMIC DNA]</scope>
    <source>
        <strain evidence="2 3">Th239</strain>
    </source>
</reference>
<dbReference type="AlphaFoldDB" id="J1K130"/>
<evidence type="ECO:0000256" key="1">
    <source>
        <dbReference type="SAM" id="Phobius"/>
    </source>
</evidence>